<sequence>MCAAKAHGRGCMNLRGILALVTGGSDGIGREIALQLQAASADVIVTGRSPDKLQAMAALGFGTIAGDLSTTAGIDAVVGGVVGKPLALLVNNAGIGSDYDLDRLETLESASHCIRTNLDAPVALCTRLLPTLRARPEAAIVNITSGLAIAPRAGSAIYCATKAGLRSYTQAIRHLLKDSNIRVIEALPPVVETNMTAGRGGKKMSAHACAAEIVHGIRTGKSEVNVGMVKMLQLVHSISPALARRIMIRF</sequence>
<dbReference type="PROSITE" id="PS00061">
    <property type="entry name" value="ADH_SHORT"/>
    <property type="match status" value="1"/>
</dbReference>
<evidence type="ECO:0000313" key="5">
    <source>
        <dbReference type="EMBL" id="ABF52798.1"/>
    </source>
</evidence>
<dbReference type="InterPro" id="IPR036291">
    <property type="entry name" value="NAD(P)-bd_dom_sf"/>
</dbReference>
<evidence type="ECO:0000256" key="1">
    <source>
        <dbReference type="ARBA" id="ARBA00006484"/>
    </source>
</evidence>
<dbReference type="GO" id="GO:0016491">
    <property type="term" value="F:oxidoreductase activity"/>
    <property type="evidence" value="ECO:0007669"/>
    <property type="project" value="UniProtKB-KW"/>
</dbReference>
<dbReference type="PRINTS" id="PR00081">
    <property type="entry name" value="GDHRDH"/>
</dbReference>
<keyword evidence="2" id="KW-0560">Oxidoreductase</keyword>
<evidence type="ECO:0000256" key="2">
    <source>
        <dbReference type="ARBA" id="ARBA00023002"/>
    </source>
</evidence>
<dbReference type="InterPro" id="IPR020904">
    <property type="entry name" value="Sc_DH/Rdtase_CS"/>
</dbReference>
<dbReference type="GO" id="GO:0016020">
    <property type="term" value="C:membrane"/>
    <property type="evidence" value="ECO:0007669"/>
    <property type="project" value="TreeGrafter"/>
</dbReference>
<reference evidence="5 6" key="1">
    <citation type="journal article" date="2009" name="Proc. Natl. Acad. Sci. U.S.A.">
        <title>The genomic basis of trophic strategy in marine bacteria.</title>
        <authorList>
            <person name="Lauro F.M."/>
            <person name="McDougald D."/>
            <person name="Thomas T."/>
            <person name="Williams T.J."/>
            <person name="Egan S."/>
            <person name="Rice S."/>
            <person name="DeMaere M.Z."/>
            <person name="Ting L."/>
            <person name="Ertan H."/>
            <person name="Johnson J."/>
            <person name="Ferriera S."/>
            <person name="Lapidus A."/>
            <person name="Anderson I."/>
            <person name="Kyrpides N."/>
            <person name="Munk A.C."/>
            <person name="Detter C."/>
            <person name="Han C.S."/>
            <person name="Brown M.V."/>
            <person name="Robb F.T."/>
            <person name="Kjelleberg S."/>
            <person name="Cavicchioli R."/>
        </authorList>
    </citation>
    <scope>NUCLEOTIDE SEQUENCE [LARGE SCALE GENOMIC DNA]</scope>
    <source>
        <strain evidence="6">DSM 13593 / LMG 18877 / RB2256</strain>
    </source>
</reference>
<dbReference type="HOGENOM" id="CLU_010194_2_6_5"/>
<dbReference type="SMART" id="SM00822">
    <property type="entry name" value="PKS_KR"/>
    <property type="match status" value="1"/>
</dbReference>
<accession>Q1GU74</accession>
<evidence type="ECO:0000313" key="6">
    <source>
        <dbReference type="Proteomes" id="UP000006578"/>
    </source>
</evidence>
<dbReference type="Pfam" id="PF00106">
    <property type="entry name" value="adh_short"/>
    <property type="match status" value="1"/>
</dbReference>
<dbReference type="AlphaFoldDB" id="Q1GU74"/>
<dbReference type="PANTHER" id="PTHR44196:SF1">
    <property type="entry name" value="DEHYDROGENASE_REDUCTASE SDR FAMILY MEMBER 7B"/>
    <property type="match status" value="1"/>
</dbReference>
<dbReference type="Gene3D" id="3.40.50.720">
    <property type="entry name" value="NAD(P)-binding Rossmann-like Domain"/>
    <property type="match status" value="1"/>
</dbReference>
<dbReference type="InterPro" id="IPR002347">
    <property type="entry name" value="SDR_fam"/>
</dbReference>
<name>Q1GU74_SPHAL</name>
<dbReference type="eggNOG" id="COG3967">
    <property type="taxonomic scope" value="Bacteria"/>
</dbReference>
<dbReference type="InterPro" id="IPR057326">
    <property type="entry name" value="KR_dom"/>
</dbReference>
<comment type="similarity">
    <text evidence="1 3">Belongs to the short-chain dehydrogenases/reductases (SDR) family.</text>
</comment>
<evidence type="ECO:0000259" key="4">
    <source>
        <dbReference type="SMART" id="SM00822"/>
    </source>
</evidence>
<evidence type="ECO:0000256" key="3">
    <source>
        <dbReference type="RuleBase" id="RU000363"/>
    </source>
</evidence>
<dbReference type="KEGG" id="sal:Sala_1081"/>
<dbReference type="PRINTS" id="PR00080">
    <property type="entry name" value="SDRFAMILY"/>
</dbReference>
<organism evidence="5 6">
    <name type="scientific">Sphingopyxis alaskensis (strain DSM 13593 / LMG 18877 / RB2256)</name>
    <name type="common">Sphingomonas alaskensis</name>
    <dbReference type="NCBI Taxonomy" id="317655"/>
    <lineage>
        <taxon>Bacteria</taxon>
        <taxon>Pseudomonadati</taxon>
        <taxon>Pseudomonadota</taxon>
        <taxon>Alphaproteobacteria</taxon>
        <taxon>Sphingomonadales</taxon>
        <taxon>Sphingomonadaceae</taxon>
        <taxon>Sphingopyxis</taxon>
    </lineage>
</organism>
<proteinExistence type="inferred from homology"/>
<dbReference type="SUPFAM" id="SSF51735">
    <property type="entry name" value="NAD(P)-binding Rossmann-fold domains"/>
    <property type="match status" value="1"/>
</dbReference>
<dbReference type="EMBL" id="CP000356">
    <property type="protein sequence ID" value="ABF52798.1"/>
    <property type="molecule type" value="Genomic_DNA"/>
</dbReference>
<dbReference type="Proteomes" id="UP000006578">
    <property type="component" value="Chromosome"/>
</dbReference>
<gene>
    <name evidence="5" type="ordered locus">Sala_1081</name>
</gene>
<protein>
    <submittedName>
        <fullName evidence="5">Short-chain dehydrogenase/reductase SDR</fullName>
    </submittedName>
</protein>
<dbReference type="PANTHER" id="PTHR44196">
    <property type="entry name" value="DEHYDROGENASE/REDUCTASE SDR FAMILY MEMBER 7B"/>
    <property type="match status" value="1"/>
</dbReference>
<dbReference type="STRING" id="317655.Sala_1081"/>
<keyword evidence="6" id="KW-1185">Reference proteome</keyword>
<feature type="domain" description="Ketoreductase" evidence="4">
    <location>
        <begin position="17"/>
        <end position="193"/>
    </location>
</feature>